<feature type="transmembrane region" description="Helical" evidence="1">
    <location>
        <begin position="12"/>
        <end position="32"/>
    </location>
</feature>
<keyword evidence="4" id="KW-1185">Reference proteome</keyword>
<keyword evidence="1" id="KW-0472">Membrane</keyword>
<dbReference type="AlphaFoldDB" id="F8L9C8"/>
<keyword evidence="3" id="KW-0378">Hydrolase</keyword>
<proteinExistence type="predicted"/>
<dbReference type="Proteomes" id="UP000000496">
    <property type="component" value="Chromosome gsn.131"/>
</dbReference>
<feature type="transmembrane region" description="Helical" evidence="1">
    <location>
        <begin position="119"/>
        <end position="139"/>
    </location>
</feature>
<keyword evidence="1" id="KW-0812">Transmembrane</keyword>
<feature type="transmembrane region" description="Helical" evidence="1">
    <location>
        <begin position="245"/>
        <end position="267"/>
    </location>
</feature>
<feature type="transmembrane region" description="Helical" evidence="1">
    <location>
        <begin position="191"/>
        <end position="214"/>
    </location>
</feature>
<feature type="domain" description="CAAX prenyl protease 2/Lysostaphin resistance protein A-like" evidence="2">
    <location>
        <begin position="124"/>
        <end position="232"/>
    </location>
</feature>
<keyword evidence="1" id="KW-1133">Transmembrane helix</keyword>
<evidence type="ECO:0000259" key="2">
    <source>
        <dbReference type="Pfam" id="PF02517"/>
    </source>
</evidence>
<dbReference type="KEGG" id="sng:SNE_A15750"/>
<dbReference type="HOGENOM" id="CLU_064706_2_0_0"/>
<dbReference type="GO" id="GO:0004175">
    <property type="term" value="F:endopeptidase activity"/>
    <property type="evidence" value="ECO:0007669"/>
    <property type="project" value="UniProtKB-ARBA"/>
</dbReference>
<reference evidence="3 4" key="2">
    <citation type="journal article" date="2011" name="Mol. Biol. Evol.">
        <title>Unity in variety--the pan-genome of the Chlamydiae.</title>
        <authorList>
            <person name="Collingro A."/>
            <person name="Tischler P."/>
            <person name="Weinmaier T."/>
            <person name="Penz T."/>
            <person name="Heinz E."/>
            <person name="Brunham R.C."/>
            <person name="Read T.D."/>
            <person name="Bavoil P.M."/>
            <person name="Sachse K."/>
            <person name="Kahane S."/>
            <person name="Friedman M.G."/>
            <person name="Rattei T."/>
            <person name="Myers G.S."/>
            <person name="Horn M."/>
        </authorList>
    </citation>
    <scope>NUCLEOTIDE SEQUENCE [LARGE SCALE GENOMIC DNA]</scope>
    <source>
        <strain evidence="4">ATCC VR-1471 / Z</strain>
    </source>
</reference>
<sequence length="273" mass="31360">MKFTLTYHPMIFYLITILFSLACTPFVAYFSNRGQNDKVILLLCLTLFLPCLTAIALTYFSGNKEMIQDLWSRLILVKIQPIYLMIIILFMPCLTLLATGISLAFGYSSEQFFLAKSLSVMKGWSILGIFVPLVLAPLIEEFGWRGYGVDSLRSHFNLFVTSVLFGTLWALWHLPLFFVKGCYQNQLFQLGPIYVLNFFLSVFVIAFIMNWIFYQTGRSIPALILFHSMINLSAMLFRTEPLTKCIATVLLCLVLAFIVIQNKAIFFEKRFFA</sequence>
<dbReference type="EMBL" id="FR872582">
    <property type="protein sequence ID" value="CCB89452.1"/>
    <property type="molecule type" value="Genomic_DNA"/>
</dbReference>
<dbReference type="PROSITE" id="PS51257">
    <property type="entry name" value="PROKAR_LIPOPROTEIN"/>
    <property type="match status" value="1"/>
</dbReference>
<dbReference type="Pfam" id="PF02517">
    <property type="entry name" value="Rce1-like"/>
    <property type="match status" value="1"/>
</dbReference>
<dbReference type="GO" id="GO:0080120">
    <property type="term" value="P:CAAX-box protein maturation"/>
    <property type="evidence" value="ECO:0007669"/>
    <property type="project" value="UniProtKB-ARBA"/>
</dbReference>
<dbReference type="PANTHER" id="PTHR35797:SF1">
    <property type="entry name" value="PROTEASE"/>
    <property type="match status" value="1"/>
</dbReference>
<dbReference type="STRING" id="331113.SNE_A15750"/>
<feature type="transmembrane region" description="Helical" evidence="1">
    <location>
        <begin position="39"/>
        <end position="62"/>
    </location>
</feature>
<feature type="transmembrane region" description="Helical" evidence="1">
    <location>
        <begin position="159"/>
        <end position="179"/>
    </location>
</feature>
<dbReference type="RefSeq" id="WP_013943918.1">
    <property type="nucleotide sequence ID" value="NC_015713.1"/>
</dbReference>
<dbReference type="OrthoDB" id="9777755at2"/>
<feature type="transmembrane region" description="Helical" evidence="1">
    <location>
        <begin position="82"/>
        <end position="107"/>
    </location>
</feature>
<dbReference type="eggNOG" id="COG1266">
    <property type="taxonomic scope" value="Bacteria"/>
</dbReference>
<organism evidence="3 4">
    <name type="scientific">Simkania negevensis (strain ATCC VR-1471 / DSM 27360 / Z)</name>
    <dbReference type="NCBI Taxonomy" id="331113"/>
    <lineage>
        <taxon>Bacteria</taxon>
        <taxon>Pseudomonadati</taxon>
        <taxon>Chlamydiota</taxon>
        <taxon>Chlamydiia</taxon>
        <taxon>Parachlamydiales</taxon>
        <taxon>Simkaniaceae</taxon>
        <taxon>Simkania</taxon>
    </lineage>
</organism>
<name>F8L9C8_SIMNZ</name>
<evidence type="ECO:0000256" key="1">
    <source>
        <dbReference type="SAM" id="Phobius"/>
    </source>
</evidence>
<accession>F8L9C8</accession>
<reference key="1">
    <citation type="journal article" date="2011" name="Mol. Biol. Evol.">
        <title>Unity in variety -- the pan-genome of the Chlamydiae.</title>
        <authorList>
            <person name="Collingro A."/>
            <person name="Tischler P."/>
            <person name="Weinmaier T."/>
            <person name="Penz T."/>
            <person name="Heinz E."/>
            <person name="Brunham R.C."/>
            <person name="Read T.D."/>
            <person name="Bavoil P.M."/>
            <person name="Sachse K."/>
            <person name="Kahane S."/>
            <person name="Friedman M.G."/>
            <person name="Rattei T."/>
            <person name="Myers G.S.A."/>
            <person name="Horn M."/>
        </authorList>
    </citation>
    <scope>NUCLEOTIDE SEQUENCE</scope>
    <source>
        <strain>Z</strain>
    </source>
</reference>
<gene>
    <name evidence="3" type="ordered locus">SNE_A15750</name>
</gene>
<keyword evidence="3" id="KW-0645">Protease</keyword>
<evidence type="ECO:0000313" key="4">
    <source>
        <dbReference type="Proteomes" id="UP000000496"/>
    </source>
</evidence>
<dbReference type="InterPro" id="IPR042150">
    <property type="entry name" value="MmRce1-like"/>
</dbReference>
<dbReference type="InterPro" id="IPR003675">
    <property type="entry name" value="Rce1/LyrA-like_dom"/>
</dbReference>
<protein>
    <submittedName>
        <fullName evidence="3">Caax amino protease family protein</fullName>
    </submittedName>
</protein>
<dbReference type="PANTHER" id="PTHR35797">
    <property type="entry name" value="PROTEASE-RELATED"/>
    <property type="match status" value="1"/>
</dbReference>
<evidence type="ECO:0000313" key="3">
    <source>
        <dbReference type="EMBL" id="CCB89452.1"/>
    </source>
</evidence>
<dbReference type="GO" id="GO:0006508">
    <property type="term" value="P:proteolysis"/>
    <property type="evidence" value="ECO:0007669"/>
    <property type="project" value="UniProtKB-KW"/>
</dbReference>